<organism evidence="14 15">
    <name type="scientific">Nosocomiicoccus massiliensis</name>
    <dbReference type="NCBI Taxonomy" id="1232430"/>
    <lineage>
        <taxon>Bacteria</taxon>
        <taxon>Bacillati</taxon>
        <taxon>Bacillota</taxon>
        <taxon>Bacilli</taxon>
        <taxon>Bacillales</taxon>
        <taxon>Staphylococcaceae</taxon>
        <taxon>Nosocomiicoccus</taxon>
    </lineage>
</organism>
<dbReference type="HAMAP" id="MF_01151">
    <property type="entry name" value="GrpE"/>
    <property type="match status" value="1"/>
</dbReference>
<keyword evidence="4 10" id="KW-0963">Cytoplasm</keyword>
<comment type="subcellular location">
    <subcellularLocation>
        <location evidence="1 10">Cytoplasm</location>
    </subcellularLocation>
</comment>
<dbReference type="CDD" id="cd00446">
    <property type="entry name" value="GrpE"/>
    <property type="match status" value="1"/>
</dbReference>
<dbReference type="InterPro" id="IPR013805">
    <property type="entry name" value="GrpE_CC"/>
</dbReference>
<evidence type="ECO:0000256" key="4">
    <source>
        <dbReference type="ARBA" id="ARBA00022490"/>
    </source>
</evidence>
<dbReference type="KEGG" id="nmy:CJ229_001415"/>
<dbReference type="PROSITE" id="PS01071">
    <property type="entry name" value="GRPE"/>
    <property type="match status" value="1"/>
</dbReference>
<evidence type="ECO:0000256" key="1">
    <source>
        <dbReference type="ARBA" id="ARBA00004496"/>
    </source>
</evidence>
<comment type="similarity">
    <text evidence="2 10 12">Belongs to the GrpE family.</text>
</comment>
<proteinExistence type="inferred from homology"/>
<dbReference type="FunFam" id="2.30.22.10:FF:000001">
    <property type="entry name" value="Protein GrpE"/>
    <property type="match status" value="1"/>
</dbReference>
<evidence type="ECO:0000256" key="12">
    <source>
        <dbReference type="RuleBase" id="RU004478"/>
    </source>
</evidence>
<gene>
    <name evidence="10 14" type="primary">grpE</name>
    <name evidence="14" type="ORF">CJ229_001415</name>
</gene>
<dbReference type="NCBIfam" id="NF010738">
    <property type="entry name" value="PRK14140.1"/>
    <property type="match status" value="1"/>
</dbReference>
<dbReference type="GO" id="GO:0005737">
    <property type="term" value="C:cytoplasm"/>
    <property type="evidence" value="ECO:0007669"/>
    <property type="project" value="UniProtKB-SubCell"/>
</dbReference>
<dbReference type="RefSeq" id="WP_068128246.1">
    <property type="nucleotide sequence ID" value="NZ_CP136964.1"/>
</dbReference>
<dbReference type="InterPro" id="IPR009012">
    <property type="entry name" value="GrpE_head"/>
</dbReference>
<keyword evidence="15" id="KW-1185">Reference proteome</keyword>
<feature type="compositionally biased region" description="Acidic residues" evidence="13">
    <location>
        <begin position="8"/>
        <end position="40"/>
    </location>
</feature>
<dbReference type="GO" id="GO:0006457">
    <property type="term" value="P:protein folding"/>
    <property type="evidence" value="ECO:0007669"/>
    <property type="project" value="InterPro"/>
</dbReference>
<dbReference type="PRINTS" id="PR00773">
    <property type="entry name" value="GRPEPROTEIN"/>
</dbReference>
<dbReference type="GO" id="GO:0000774">
    <property type="term" value="F:adenyl-nucleotide exchange factor activity"/>
    <property type="evidence" value="ECO:0007669"/>
    <property type="project" value="InterPro"/>
</dbReference>
<protein>
    <recommendedName>
        <fullName evidence="8 10">Protein GrpE</fullName>
    </recommendedName>
    <alternativeName>
        <fullName evidence="9 10">HSP-70 cofactor</fullName>
    </alternativeName>
</protein>
<dbReference type="PANTHER" id="PTHR21237:SF23">
    <property type="entry name" value="GRPE PROTEIN HOMOLOG, MITOCHONDRIAL"/>
    <property type="match status" value="1"/>
</dbReference>
<dbReference type="SUPFAM" id="SSF51064">
    <property type="entry name" value="Head domain of nucleotide exchange factor GrpE"/>
    <property type="match status" value="1"/>
</dbReference>
<evidence type="ECO:0000313" key="14">
    <source>
        <dbReference type="EMBL" id="WOS96430.1"/>
    </source>
</evidence>
<evidence type="ECO:0000256" key="9">
    <source>
        <dbReference type="ARBA" id="ARBA00076414"/>
    </source>
</evidence>
<evidence type="ECO:0000256" key="7">
    <source>
        <dbReference type="ARBA" id="ARBA00053401"/>
    </source>
</evidence>
<name>A0AAF0YLH2_9STAP</name>
<comment type="function">
    <text evidence="7 10 11">Participates actively in the response to hyperosmotic and heat shock by preventing the aggregation of stress-denatured proteins, in association with DnaK and GrpE. It is the nucleotide exchange factor for DnaK and may function as a thermosensor. Unfolded proteins bind initially to DnaJ; upon interaction with the DnaJ-bound protein, DnaK hydrolyzes its bound ATP, resulting in the formation of a stable complex. GrpE releases ADP from DnaK; ATP binding to DnaK triggers the release of the substrate protein, thus completing the reaction cycle. Several rounds of ATP-dependent interactions between DnaJ, DnaK and GrpE are required for fully efficient folding.</text>
</comment>
<dbReference type="EMBL" id="CP136964">
    <property type="protein sequence ID" value="WOS96430.1"/>
    <property type="molecule type" value="Genomic_DNA"/>
</dbReference>
<evidence type="ECO:0000256" key="13">
    <source>
        <dbReference type="SAM" id="MobiDB-lite"/>
    </source>
</evidence>
<evidence type="ECO:0000256" key="3">
    <source>
        <dbReference type="ARBA" id="ARBA00011738"/>
    </source>
</evidence>
<dbReference type="Pfam" id="PF01025">
    <property type="entry name" value="GrpE"/>
    <property type="match status" value="1"/>
</dbReference>
<evidence type="ECO:0000256" key="2">
    <source>
        <dbReference type="ARBA" id="ARBA00009054"/>
    </source>
</evidence>
<dbReference type="GO" id="GO:0051087">
    <property type="term" value="F:protein-folding chaperone binding"/>
    <property type="evidence" value="ECO:0007669"/>
    <property type="project" value="InterPro"/>
</dbReference>
<accession>A0AAF0YLH2</accession>
<evidence type="ECO:0000256" key="8">
    <source>
        <dbReference type="ARBA" id="ARBA00072274"/>
    </source>
</evidence>
<dbReference type="AlphaFoldDB" id="A0AAF0YLH2"/>
<evidence type="ECO:0000313" key="15">
    <source>
        <dbReference type="Proteomes" id="UP000243626"/>
    </source>
</evidence>
<keyword evidence="5 10" id="KW-0346">Stress response</keyword>
<feature type="region of interest" description="Disordered" evidence="13">
    <location>
        <begin position="1"/>
        <end position="50"/>
    </location>
</feature>
<evidence type="ECO:0000256" key="10">
    <source>
        <dbReference type="HAMAP-Rule" id="MF_01151"/>
    </source>
</evidence>
<dbReference type="SUPFAM" id="SSF58014">
    <property type="entry name" value="Coiled-coil domain of nucleotide exchange factor GrpE"/>
    <property type="match status" value="1"/>
</dbReference>
<dbReference type="Gene3D" id="2.30.22.10">
    <property type="entry name" value="Head domain of nucleotide exchange factor GrpE"/>
    <property type="match status" value="1"/>
</dbReference>
<evidence type="ECO:0000256" key="11">
    <source>
        <dbReference type="RuleBase" id="RU000639"/>
    </source>
</evidence>
<dbReference type="GO" id="GO:0051082">
    <property type="term" value="F:unfolded protein binding"/>
    <property type="evidence" value="ECO:0007669"/>
    <property type="project" value="TreeGrafter"/>
</dbReference>
<dbReference type="Proteomes" id="UP000243626">
    <property type="component" value="Chromosome"/>
</dbReference>
<sequence length="186" mass="21786">MEKKNENIQEEELKETEELTEEKNEDLEEIEEVEEVEENPVEQLEQQLDESENKYLKLYAEFENFKRRSREETERNNKYKNQSLATDLLSVLDNLERALQETGDSESFESLHKGVEMVYNDFLNKLEANGITQIKALDEPFDPNFHQAIMTEAKDGVESGVVIEEFQKGYLLKDRVIRASMVKVSE</sequence>
<keyword evidence="6 10" id="KW-0143">Chaperone</keyword>
<dbReference type="PANTHER" id="PTHR21237">
    <property type="entry name" value="GRPE PROTEIN"/>
    <property type="match status" value="1"/>
</dbReference>
<dbReference type="InterPro" id="IPR000740">
    <property type="entry name" value="GrpE"/>
</dbReference>
<reference evidence="15" key="1">
    <citation type="submission" date="2017-09" db="EMBL/GenBank/DDBJ databases">
        <title>Bacterial strain isolated from the female urinary microbiota.</title>
        <authorList>
            <person name="Thomas-White K."/>
            <person name="Kumar N."/>
            <person name="Forster S."/>
            <person name="Putonti C."/>
            <person name="Lawley T."/>
            <person name="Wolfe A.J."/>
        </authorList>
    </citation>
    <scope>NUCLEOTIDE SEQUENCE [LARGE SCALE GENOMIC DNA]</scope>
    <source>
        <strain evidence="15">UMB0959</strain>
    </source>
</reference>
<dbReference type="Gene3D" id="3.90.20.20">
    <property type="match status" value="1"/>
</dbReference>
<comment type="subunit">
    <text evidence="3 10">Homodimer.</text>
</comment>
<evidence type="ECO:0000256" key="5">
    <source>
        <dbReference type="ARBA" id="ARBA00023016"/>
    </source>
</evidence>
<evidence type="ECO:0000256" key="6">
    <source>
        <dbReference type="ARBA" id="ARBA00023186"/>
    </source>
</evidence>
<dbReference type="GO" id="GO:0042803">
    <property type="term" value="F:protein homodimerization activity"/>
    <property type="evidence" value="ECO:0007669"/>
    <property type="project" value="InterPro"/>
</dbReference>